<dbReference type="Proteomes" id="UP000487268">
    <property type="component" value="Unassembled WGS sequence"/>
</dbReference>
<protein>
    <recommendedName>
        <fullName evidence="3">DUF3307 domain-containing protein</fullName>
    </recommendedName>
</protein>
<keyword evidence="2" id="KW-1185">Reference proteome</keyword>
<name>A0A7K0C9T8_9ACTN</name>
<sequence length="146" mass="16047">MTSPALTFVAILLVMLVVHYPADHLVQTNGQAVRKGTPARDEHGHRDRSGQCACLAHVVTYTATLAGALALVAWRTGLDLDVWHVAGGLALTAVTHYWADRRVYLDRAARKILRKGDWIDHDPGALYLIDQSFHIGLLFVAALIMI</sequence>
<comment type="caution">
    <text evidence="1">The sequence shown here is derived from an EMBL/GenBank/DDBJ whole genome shotgun (WGS) entry which is preliminary data.</text>
</comment>
<gene>
    <name evidence="1" type="ORF">ACRB68_80220</name>
</gene>
<dbReference type="RefSeq" id="WP_153542294.1">
    <property type="nucleotide sequence ID" value="NZ_WEGH01000009.1"/>
</dbReference>
<dbReference type="EMBL" id="WEGH01000009">
    <property type="protein sequence ID" value="MQY09892.1"/>
    <property type="molecule type" value="Genomic_DNA"/>
</dbReference>
<accession>A0A7K0C9T8</accession>
<dbReference type="AlphaFoldDB" id="A0A7K0C9T8"/>
<evidence type="ECO:0000313" key="1">
    <source>
        <dbReference type="EMBL" id="MQY09892.1"/>
    </source>
</evidence>
<dbReference type="OrthoDB" id="3542456at2"/>
<proteinExistence type="predicted"/>
<organism evidence="1 2">
    <name type="scientific">Actinomadura macrotermitis</name>
    <dbReference type="NCBI Taxonomy" id="2585200"/>
    <lineage>
        <taxon>Bacteria</taxon>
        <taxon>Bacillati</taxon>
        <taxon>Actinomycetota</taxon>
        <taxon>Actinomycetes</taxon>
        <taxon>Streptosporangiales</taxon>
        <taxon>Thermomonosporaceae</taxon>
        <taxon>Actinomadura</taxon>
    </lineage>
</organism>
<evidence type="ECO:0000313" key="2">
    <source>
        <dbReference type="Proteomes" id="UP000487268"/>
    </source>
</evidence>
<reference evidence="1 2" key="1">
    <citation type="submission" date="2019-10" db="EMBL/GenBank/DDBJ databases">
        <title>Actinomadura rubteroloni sp. nov. and Actinomadura macrotermitis sp. nov., isolated from the gut of fungus growing-termite Macrotermes natalensis.</title>
        <authorList>
            <person name="Benndorf R."/>
            <person name="Martin K."/>
            <person name="Kuefner M."/>
            <person name="De Beer W."/>
            <person name="Kaster A.-K."/>
            <person name="Vollmers J."/>
            <person name="Poulsen M."/>
            <person name="Beemelmanns C."/>
        </authorList>
    </citation>
    <scope>NUCLEOTIDE SEQUENCE [LARGE SCALE GENOMIC DNA]</scope>
    <source>
        <strain evidence="1 2">RB68</strain>
    </source>
</reference>
<evidence type="ECO:0008006" key="3">
    <source>
        <dbReference type="Google" id="ProtNLM"/>
    </source>
</evidence>